<feature type="signal peptide" evidence="4">
    <location>
        <begin position="1"/>
        <end position="26"/>
    </location>
</feature>
<keyword evidence="4" id="KW-0732">Signal</keyword>
<feature type="region of interest" description="Disordered" evidence="3">
    <location>
        <begin position="556"/>
        <end position="579"/>
    </location>
</feature>
<keyword evidence="1" id="KW-0433">Leucine-rich repeat</keyword>
<dbReference type="InterPro" id="IPR032675">
    <property type="entry name" value="LRR_dom_sf"/>
</dbReference>
<evidence type="ECO:0000313" key="5">
    <source>
        <dbReference type="EMBL" id="KYQ60528.1"/>
    </source>
</evidence>
<dbReference type="FunFam" id="3.80.10.10:FF:001164">
    <property type="entry name" value="GH01279p"/>
    <property type="match status" value="1"/>
</dbReference>
<feature type="compositionally biased region" description="Gly residues" evidence="3">
    <location>
        <begin position="491"/>
        <end position="504"/>
    </location>
</feature>
<keyword evidence="6" id="KW-1185">Reference proteome</keyword>
<evidence type="ECO:0000256" key="1">
    <source>
        <dbReference type="ARBA" id="ARBA00022614"/>
    </source>
</evidence>
<dbReference type="SUPFAM" id="SSF52058">
    <property type="entry name" value="L domain-like"/>
    <property type="match status" value="1"/>
</dbReference>
<dbReference type="AlphaFoldDB" id="A0A151XJR9"/>
<proteinExistence type="predicted"/>
<dbReference type="Pfam" id="PF13855">
    <property type="entry name" value="LRR_8"/>
    <property type="match status" value="2"/>
</dbReference>
<dbReference type="InterPro" id="IPR001611">
    <property type="entry name" value="Leu-rich_rpt"/>
</dbReference>
<dbReference type="Proteomes" id="UP000075809">
    <property type="component" value="Unassembled WGS sequence"/>
</dbReference>
<feature type="compositionally biased region" description="Acidic residues" evidence="3">
    <location>
        <begin position="418"/>
        <end position="437"/>
    </location>
</feature>
<feature type="region of interest" description="Disordered" evidence="3">
    <location>
        <begin position="393"/>
        <end position="510"/>
    </location>
</feature>
<dbReference type="PANTHER" id="PTHR24366">
    <property type="entry name" value="IG(IMMUNOGLOBULIN) AND LRR(LEUCINE RICH REPEAT) DOMAINS"/>
    <property type="match status" value="1"/>
</dbReference>
<sequence length="766" mass="87840">MRQFLYNFFILELLLLTILFASSGLAMSKTRDKKKNIKEMKEVNICDIQGQQAPIYCYCNDGLHNSSVVSCLVLSKFERNDPIWNYFKSQTQLEKLTFTVRQLDSLDYVPSHLLRNLKNLRIIVFQHGRFHKLASYTFSNLNSIVEINLSGNMIIELSNYTFENMRNLTFINLDYNRIFEIIRDTFVNLPNLRKLNLNHNNISIVHDKAFKLLSSLHELELSNNQISVITRDMFYGLRNLQRLNLRGNRINLLAERSFIEMSELAELELDQNQIKLISERAFDSMRNLQRLQLNDNQLTSLPPNFLAGAPGINFLDLRDNLLKTVTFDNVKPIMTNLYEINGHLYLSENNLICDCKLTWIWGLRNETKNTKLRDALEELTCFLESNNATQKINREDLGRNQPPEISDEYVDNNSRDYDNEDDEAESGGYLDEPDDENSSNFHSKKEEEEEEQRERGVADGASGFHGNAASTAPTLRTGVVPTRVESVAAHDGGGSDGGAAGTKGDGNRPSGTVTVGASPFDAACWCVLFYGVIEKNLATTFWKLRGILFQGRRPSMPHGKRDYSRNHTTAGTEMGERKAPTVSLFPGRRSYRLYFWNRPCKMKGRLVASSQVRLSAYGCRRDAWNGATRRKTADLYFFVEGAAGWPVHELRAVCVPYTGCALHRPITKYARDELSLKDSCDLDRKRHWVSEREYLGQVKLVMEKPRTMLLFFRKMAKLVLTLAKIAWICLRDGTLRSRGAFFVLYIRVTSIDRKKNAMKQHELNIQ</sequence>
<evidence type="ECO:0000313" key="6">
    <source>
        <dbReference type="Proteomes" id="UP000075809"/>
    </source>
</evidence>
<gene>
    <name evidence="5" type="ORF">ALC60_00511</name>
</gene>
<evidence type="ECO:0000256" key="2">
    <source>
        <dbReference type="ARBA" id="ARBA00022737"/>
    </source>
</evidence>
<dbReference type="PANTHER" id="PTHR24366:SF96">
    <property type="entry name" value="LEUCINE RICH REPEAT CONTAINING 53"/>
    <property type="match status" value="1"/>
</dbReference>
<dbReference type="SMART" id="SM00369">
    <property type="entry name" value="LRR_TYP"/>
    <property type="match status" value="8"/>
</dbReference>
<accession>A0A151XJR9</accession>
<reference evidence="5 6" key="1">
    <citation type="submission" date="2015-09" db="EMBL/GenBank/DDBJ databases">
        <title>Trachymyrmex zeteki WGS genome.</title>
        <authorList>
            <person name="Nygaard S."/>
            <person name="Hu H."/>
            <person name="Boomsma J."/>
            <person name="Zhang G."/>
        </authorList>
    </citation>
    <scope>NUCLEOTIDE SEQUENCE [LARGE SCALE GENOMIC DNA]</scope>
    <source>
        <strain evidence="5">Tzet28-1</strain>
        <tissue evidence="5">Whole body</tissue>
    </source>
</reference>
<organism evidence="5 6">
    <name type="scientific">Mycetomoellerius zeteki</name>
    <dbReference type="NCBI Taxonomy" id="64791"/>
    <lineage>
        <taxon>Eukaryota</taxon>
        <taxon>Metazoa</taxon>
        <taxon>Ecdysozoa</taxon>
        <taxon>Arthropoda</taxon>
        <taxon>Hexapoda</taxon>
        <taxon>Insecta</taxon>
        <taxon>Pterygota</taxon>
        <taxon>Neoptera</taxon>
        <taxon>Endopterygota</taxon>
        <taxon>Hymenoptera</taxon>
        <taxon>Apocrita</taxon>
        <taxon>Aculeata</taxon>
        <taxon>Formicoidea</taxon>
        <taxon>Formicidae</taxon>
        <taxon>Myrmicinae</taxon>
        <taxon>Mycetomoellerius</taxon>
    </lineage>
</organism>
<dbReference type="STRING" id="64791.A0A151XJR9"/>
<dbReference type="InterPro" id="IPR003591">
    <property type="entry name" value="Leu-rich_rpt_typical-subtyp"/>
</dbReference>
<dbReference type="Gene3D" id="3.80.10.10">
    <property type="entry name" value="Ribonuclease Inhibitor"/>
    <property type="match status" value="2"/>
</dbReference>
<evidence type="ECO:0000256" key="4">
    <source>
        <dbReference type="SAM" id="SignalP"/>
    </source>
</evidence>
<evidence type="ECO:0000256" key="3">
    <source>
        <dbReference type="SAM" id="MobiDB-lite"/>
    </source>
</evidence>
<protein>
    <submittedName>
        <fullName evidence="5">Connectin</fullName>
    </submittedName>
</protein>
<dbReference type="Pfam" id="PF00560">
    <property type="entry name" value="LRR_1"/>
    <property type="match status" value="2"/>
</dbReference>
<dbReference type="EMBL" id="KQ982074">
    <property type="protein sequence ID" value="KYQ60528.1"/>
    <property type="molecule type" value="Genomic_DNA"/>
</dbReference>
<feature type="chain" id="PRO_5007591973" evidence="4">
    <location>
        <begin position="27"/>
        <end position="766"/>
    </location>
</feature>
<name>A0A151XJR9_9HYME</name>
<keyword evidence="2" id="KW-0677">Repeat</keyword>
<dbReference type="PROSITE" id="PS51450">
    <property type="entry name" value="LRR"/>
    <property type="match status" value="3"/>
</dbReference>